<dbReference type="Gene3D" id="2.170.270.10">
    <property type="entry name" value="SET domain"/>
    <property type="match status" value="1"/>
</dbReference>
<evidence type="ECO:0000313" key="4">
    <source>
        <dbReference type="EMBL" id="KHN99195.1"/>
    </source>
</evidence>
<dbReference type="InterPro" id="IPR053201">
    <property type="entry name" value="Flavunoidine_N-MTase"/>
</dbReference>
<dbReference type="InterPro" id="IPR046341">
    <property type="entry name" value="SET_dom_sf"/>
</dbReference>
<dbReference type="HOGENOM" id="CLU_073382_1_0_1"/>
<gene>
    <name evidence="4" type="ORF">MAM_02893</name>
</gene>
<evidence type="ECO:0000256" key="1">
    <source>
        <dbReference type="ARBA" id="ARBA00022603"/>
    </source>
</evidence>
<dbReference type="InterPro" id="IPR003616">
    <property type="entry name" value="Post-SET_dom"/>
</dbReference>
<dbReference type="RefSeq" id="XP_040680261.1">
    <property type="nucleotide sequence ID" value="XM_040821692.1"/>
</dbReference>
<dbReference type="STRING" id="1081103.A0A0B2X1Z6"/>
<name>A0A0B2X1Z6_METAS</name>
<reference evidence="4 5" key="1">
    <citation type="journal article" date="2014" name="Proc. Natl. Acad. Sci. U.S.A.">
        <title>Trajectory and genomic determinants of fungal-pathogen speciation and host adaptation.</title>
        <authorList>
            <person name="Hu X."/>
            <person name="Xiao G."/>
            <person name="Zheng P."/>
            <person name="Shang Y."/>
            <person name="Su Y."/>
            <person name="Zhang X."/>
            <person name="Liu X."/>
            <person name="Zhan S."/>
            <person name="St Leger R.J."/>
            <person name="Wang C."/>
        </authorList>
    </citation>
    <scope>NUCLEOTIDE SEQUENCE [LARGE SCALE GENOMIC DNA]</scope>
    <source>
        <strain evidence="4 5">ARSEF 1941</strain>
    </source>
</reference>
<comment type="caution">
    <text evidence="4">The sequence shown here is derived from an EMBL/GenBank/DDBJ whole genome shotgun (WGS) entry which is preliminary data.</text>
</comment>
<dbReference type="PROSITE" id="PS50868">
    <property type="entry name" value="POST_SET"/>
    <property type="match status" value="1"/>
</dbReference>
<keyword evidence="2" id="KW-0808">Transferase</keyword>
<evidence type="ECO:0000256" key="2">
    <source>
        <dbReference type="ARBA" id="ARBA00022679"/>
    </source>
</evidence>
<feature type="domain" description="Post-SET" evidence="3">
    <location>
        <begin position="121"/>
        <end position="137"/>
    </location>
</feature>
<proteinExistence type="predicted"/>
<dbReference type="PANTHER" id="PTHR12350:SF19">
    <property type="entry name" value="SET DOMAIN-CONTAINING PROTEIN"/>
    <property type="match status" value="1"/>
</dbReference>
<dbReference type="OrthoDB" id="5984008at2759"/>
<dbReference type="Proteomes" id="UP000030816">
    <property type="component" value="Unassembled WGS sequence"/>
</dbReference>
<accession>A0A0B2X1Z6</accession>
<dbReference type="GO" id="GO:0032259">
    <property type="term" value="P:methylation"/>
    <property type="evidence" value="ECO:0007669"/>
    <property type="project" value="UniProtKB-KW"/>
</dbReference>
<dbReference type="EMBL" id="AZHE01000005">
    <property type="protein sequence ID" value="KHN99195.1"/>
    <property type="molecule type" value="Genomic_DNA"/>
</dbReference>
<protein>
    <submittedName>
        <fullName evidence="4">Post-SET domain protein</fullName>
    </submittedName>
</protein>
<evidence type="ECO:0000313" key="5">
    <source>
        <dbReference type="Proteomes" id="UP000030816"/>
    </source>
</evidence>
<sequence length="256" mass="27974">MAPLTPHWQQPSHPDVQEVVINDQEFTTKSYSKVTLPPFAVFAKLTFPPCTVADEPTYATVQMGRHSHLNLNSDLLYINHSCEPSLIFDTGNMDVLVGPNGLKPGDELTFFYPSTEWDLAQPFTCLCGHPTCHGTISGAKHMTPQQLHGVWLNGHIRDLLEEKHCSAPSDLESDTDPIARALTEVLLQAEKGVQAARRAIRVHAGASQKRGVAAVNSTKKNGVVAQVDIDMEEGLNRRGLTSRELSGEMGGDTVRA</sequence>
<dbReference type="GeneID" id="63737348"/>
<dbReference type="GO" id="GO:0008168">
    <property type="term" value="F:methyltransferase activity"/>
    <property type="evidence" value="ECO:0007669"/>
    <property type="project" value="UniProtKB-KW"/>
</dbReference>
<keyword evidence="5" id="KW-1185">Reference proteome</keyword>
<dbReference type="AlphaFoldDB" id="A0A0B2X1Z6"/>
<dbReference type="PANTHER" id="PTHR12350">
    <property type="entry name" value="HISTONE-LYSINE N-METHYLTRANSFERASE-RELATED"/>
    <property type="match status" value="1"/>
</dbReference>
<keyword evidence="1" id="KW-0489">Methyltransferase</keyword>
<evidence type="ECO:0000259" key="3">
    <source>
        <dbReference type="PROSITE" id="PS50868"/>
    </source>
</evidence>
<dbReference type="SUPFAM" id="SSF82199">
    <property type="entry name" value="SET domain"/>
    <property type="match status" value="1"/>
</dbReference>
<organism evidence="4 5">
    <name type="scientific">Metarhizium album (strain ARSEF 1941)</name>
    <dbReference type="NCBI Taxonomy" id="1081103"/>
    <lineage>
        <taxon>Eukaryota</taxon>
        <taxon>Fungi</taxon>
        <taxon>Dikarya</taxon>
        <taxon>Ascomycota</taxon>
        <taxon>Pezizomycotina</taxon>
        <taxon>Sordariomycetes</taxon>
        <taxon>Hypocreomycetidae</taxon>
        <taxon>Hypocreales</taxon>
        <taxon>Clavicipitaceae</taxon>
        <taxon>Metarhizium</taxon>
    </lineage>
</organism>